<evidence type="ECO:0000313" key="3">
    <source>
        <dbReference type="EMBL" id="GFX87244.1"/>
    </source>
</evidence>
<dbReference type="PANTHER" id="PTHR33273:SF4">
    <property type="entry name" value="ENDONUCLEASE_EXONUCLEASE_PHOSPHATASE DOMAIN-CONTAINING PROTEIN"/>
    <property type="match status" value="1"/>
</dbReference>
<comment type="caution">
    <text evidence="3">The sequence shown here is derived from an EMBL/GenBank/DDBJ whole genome shotgun (WGS) entry which is preliminary data.</text>
</comment>
<dbReference type="GO" id="GO:0008270">
    <property type="term" value="F:zinc ion binding"/>
    <property type="evidence" value="ECO:0007669"/>
    <property type="project" value="InterPro"/>
</dbReference>
<dbReference type="PANTHER" id="PTHR33273">
    <property type="entry name" value="DOMAIN-CONTAINING PROTEIN, PUTATIVE-RELATED"/>
    <property type="match status" value="1"/>
</dbReference>
<dbReference type="Proteomes" id="UP000887159">
    <property type="component" value="Unassembled WGS sequence"/>
</dbReference>
<dbReference type="GO" id="GO:0003824">
    <property type="term" value="F:catalytic activity"/>
    <property type="evidence" value="ECO:0007669"/>
    <property type="project" value="InterPro"/>
</dbReference>
<keyword evidence="4" id="KW-1185">Reference proteome</keyword>
<organism evidence="3 4">
    <name type="scientific">Trichonephila clavipes</name>
    <name type="common">Golden silk orbweaver</name>
    <name type="synonym">Nephila clavipes</name>
    <dbReference type="NCBI Taxonomy" id="2585209"/>
    <lineage>
        <taxon>Eukaryota</taxon>
        <taxon>Metazoa</taxon>
        <taxon>Ecdysozoa</taxon>
        <taxon>Arthropoda</taxon>
        <taxon>Chelicerata</taxon>
        <taxon>Arachnida</taxon>
        <taxon>Araneae</taxon>
        <taxon>Araneomorphae</taxon>
        <taxon>Entelegynae</taxon>
        <taxon>Araneoidea</taxon>
        <taxon>Nephilidae</taxon>
        <taxon>Trichonephila</taxon>
    </lineage>
</organism>
<dbReference type="SMART" id="SM00343">
    <property type="entry name" value="ZnF_C2HC"/>
    <property type="match status" value="3"/>
</dbReference>
<dbReference type="GO" id="GO:0003676">
    <property type="term" value="F:nucleic acid binding"/>
    <property type="evidence" value="ECO:0007669"/>
    <property type="project" value="InterPro"/>
</dbReference>
<name>A0A8X6R6Y4_TRICX</name>
<evidence type="ECO:0000256" key="1">
    <source>
        <dbReference type="SAM" id="MobiDB-lite"/>
    </source>
</evidence>
<dbReference type="InterPro" id="IPR036691">
    <property type="entry name" value="Endo/exonu/phosph_ase_sf"/>
</dbReference>
<dbReference type="InterPro" id="IPR001878">
    <property type="entry name" value="Znf_CCHC"/>
</dbReference>
<sequence length="408" mass="46003">MTNANIFKLDKLSFLNVTVEGYDSKGVTQCYKCQQFNHTASNCHIKPKCLKCGEPHQTSECEIDRVETMYCVNCEAYGHMANYSKCPLYPKPRKGATIKPNYTTIVNSLVRPNVSFAQAAAQQEKNKNTAPTPNRWHHESVRSDKNLFTVDIEALIQANSNCVIFGDFNATHSAWNCSKNSPRGIRLKDFTDDNNLEIAFPKSPTRYGYNSSNTLDFAIISNFNYPYNIVSINDLSSDHNPVMLNFNIATPIHKDNPRAITTCWSAFRKISKNEIKLFDYAKINSESTLEEKVAKFADAEIFNLSPTTFCTTFGTAIREDSHFLLTSNRSALFHTTGSTTTERPSIKTDSPLLYEVTSLLRTSASPPMSPHQSSCSNHTAKESTAPREPQRTLKTLYYFTQDSKRTHD</sequence>
<feature type="compositionally biased region" description="Basic and acidic residues" evidence="1">
    <location>
        <begin position="379"/>
        <end position="391"/>
    </location>
</feature>
<reference evidence="3" key="1">
    <citation type="submission" date="2020-08" db="EMBL/GenBank/DDBJ databases">
        <title>Multicomponent nature underlies the extraordinary mechanical properties of spider dragline silk.</title>
        <authorList>
            <person name="Kono N."/>
            <person name="Nakamura H."/>
            <person name="Mori M."/>
            <person name="Yoshida Y."/>
            <person name="Ohtoshi R."/>
            <person name="Malay A.D."/>
            <person name="Moran D.A.P."/>
            <person name="Tomita M."/>
            <person name="Numata K."/>
            <person name="Arakawa K."/>
        </authorList>
    </citation>
    <scope>NUCLEOTIDE SEQUENCE</scope>
</reference>
<feature type="compositionally biased region" description="Polar residues" evidence="1">
    <location>
        <begin position="363"/>
        <end position="378"/>
    </location>
</feature>
<dbReference type="Gene3D" id="3.60.10.10">
    <property type="entry name" value="Endonuclease/exonuclease/phosphatase"/>
    <property type="match status" value="1"/>
</dbReference>
<feature type="domain" description="CCHC-type" evidence="2">
    <location>
        <begin position="70"/>
        <end position="88"/>
    </location>
</feature>
<accession>A0A8X6R6Y4</accession>
<evidence type="ECO:0000313" key="4">
    <source>
        <dbReference type="Proteomes" id="UP000887159"/>
    </source>
</evidence>
<feature type="domain" description="CCHC-type" evidence="2">
    <location>
        <begin position="29"/>
        <end position="45"/>
    </location>
</feature>
<feature type="region of interest" description="Disordered" evidence="1">
    <location>
        <begin position="363"/>
        <end position="394"/>
    </location>
</feature>
<feature type="domain" description="CCHC-type" evidence="2">
    <location>
        <begin position="48"/>
        <end position="63"/>
    </location>
</feature>
<dbReference type="SUPFAM" id="SSF56219">
    <property type="entry name" value="DNase I-like"/>
    <property type="match status" value="1"/>
</dbReference>
<evidence type="ECO:0000259" key="2">
    <source>
        <dbReference type="SMART" id="SM00343"/>
    </source>
</evidence>
<dbReference type="EMBL" id="BMAU01021029">
    <property type="protein sequence ID" value="GFX87244.1"/>
    <property type="molecule type" value="Genomic_DNA"/>
</dbReference>
<protein>
    <submittedName>
        <fullName evidence="3">PRE_C2HC domain-containing protein</fullName>
    </submittedName>
</protein>
<dbReference type="Pfam" id="PF14529">
    <property type="entry name" value="Exo_endo_phos_2"/>
    <property type="match status" value="1"/>
</dbReference>
<gene>
    <name evidence="3" type="primary">AVEN_22893_1</name>
    <name evidence="3" type="ORF">TNCV_595931</name>
</gene>
<dbReference type="InterPro" id="IPR005135">
    <property type="entry name" value="Endo/exonuclease/phosphatase"/>
</dbReference>
<proteinExistence type="predicted"/>
<dbReference type="AlphaFoldDB" id="A0A8X6R6Y4"/>